<evidence type="ECO:0000313" key="1">
    <source>
        <dbReference type="EMBL" id="KAF0750763.1"/>
    </source>
</evidence>
<gene>
    <name evidence="1" type="ORF">FWK35_00031737</name>
</gene>
<accession>A0A6G0Y7L3</accession>
<organism evidence="1 2">
    <name type="scientific">Aphis craccivora</name>
    <name type="common">Cowpea aphid</name>
    <dbReference type="NCBI Taxonomy" id="307492"/>
    <lineage>
        <taxon>Eukaryota</taxon>
        <taxon>Metazoa</taxon>
        <taxon>Ecdysozoa</taxon>
        <taxon>Arthropoda</taxon>
        <taxon>Hexapoda</taxon>
        <taxon>Insecta</taxon>
        <taxon>Pterygota</taxon>
        <taxon>Neoptera</taxon>
        <taxon>Paraneoptera</taxon>
        <taxon>Hemiptera</taxon>
        <taxon>Sternorrhyncha</taxon>
        <taxon>Aphidomorpha</taxon>
        <taxon>Aphidoidea</taxon>
        <taxon>Aphididae</taxon>
        <taxon>Aphidini</taxon>
        <taxon>Aphis</taxon>
        <taxon>Aphis</taxon>
    </lineage>
</organism>
<protein>
    <submittedName>
        <fullName evidence="1">Coilin N domain-containing protein</fullName>
    </submittedName>
</protein>
<dbReference type="OrthoDB" id="6610245at2759"/>
<proteinExistence type="predicted"/>
<evidence type="ECO:0000313" key="2">
    <source>
        <dbReference type="Proteomes" id="UP000478052"/>
    </source>
</evidence>
<sequence length="408" mass="46891">MRIKLNLLQLTPDRSPAVYWLYVDKSCITSIKQLKEKVQKVLNEPHDIELCYDNVPFLDEDDVNAINANEEITVIVKKRNTHHEPKYTQAESNIIDVEMIPNNTNGVLSPYREVIEEPNNDIENSTSSTLLKIPKKRIRKRTHKKNKKNIESVENNYVDTLSETSIVSSKEACKMHKRFKLDNAENLQEDTSPSIDSEEENLEVTREVFRCDSLVTPALNSKEQKSISLPIWKNENQLNIKFHKVPVFVRGQKCTPITSTQNNNYTENENNKSSDSIISENCDMLVVDWKNMAQIKITNITELQISDLLQFKIMSMNECGEPHLSSVITARLDHIYKCTLHIQVLSGIKEFMTINPKFQMDEEEDIGTQREVEFDDLFEIYKLICHIISGGFIEGGGSRPLTGSELRD</sequence>
<keyword evidence="2" id="KW-1185">Reference proteome</keyword>
<reference evidence="1 2" key="1">
    <citation type="submission" date="2019-08" db="EMBL/GenBank/DDBJ databases">
        <title>Whole genome of Aphis craccivora.</title>
        <authorList>
            <person name="Voronova N.V."/>
            <person name="Shulinski R.S."/>
            <person name="Bandarenka Y.V."/>
            <person name="Zhorov D.G."/>
            <person name="Warner D."/>
        </authorList>
    </citation>
    <scope>NUCLEOTIDE SEQUENCE [LARGE SCALE GENOMIC DNA]</scope>
    <source>
        <strain evidence="1">180601</strain>
        <tissue evidence="1">Whole Body</tissue>
    </source>
</reference>
<name>A0A6G0Y7L3_APHCR</name>
<dbReference type="EMBL" id="VUJU01005603">
    <property type="protein sequence ID" value="KAF0750763.1"/>
    <property type="molecule type" value="Genomic_DNA"/>
</dbReference>
<comment type="caution">
    <text evidence="1">The sequence shown here is derived from an EMBL/GenBank/DDBJ whole genome shotgun (WGS) entry which is preliminary data.</text>
</comment>
<dbReference type="Proteomes" id="UP000478052">
    <property type="component" value="Unassembled WGS sequence"/>
</dbReference>
<dbReference type="AlphaFoldDB" id="A0A6G0Y7L3"/>